<protein>
    <submittedName>
        <fullName evidence="1">Uncharacterized protein</fullName>
    </submittedName>
</protein>
<accession>A0ABP7GW83</accession>
<gene>
    <name evidence="1" type="ORF">GCM10022271_06320</name>
</gene>
<proteinExistence type="predicted"/>
<dbReference type="EMBL" id="BAABBI010000001">
    <property type="protein sequence ID" value="GAA3776881.1"/>
    <property type="molecule type" value="Genomic_DNA"/>
</dbReference>
<name>A0ABP7GW83_9FLAO</name>
<comment type="caution">
    <text evidence="1">The sequence shown here is derived from an EMBL/GenBank/DDBJ whole genome shotgun (WGS) entry which is preliminary data.</text>
</comment>
<dbReference type="Proteomes" id="UP001501456">
    <property type="component" value="Unassembled WGS sequence"/>
</dbReference>
<evidence type="ECO:0000313" key="1">
    <source>
        <dbReference type="EMBL" id="GAA3776881.1"/>
    </source>
</evidence>
<reference evidence="2" key="1">
    <citation type="journal article" date="2019" name="Int. J. Syst. Evol. Microbiol.">
        <title>The Global Catalogue of Microorganisms (GCM) 10K type strain sequencing project: providing services to taxonomists for standard genome sequencing and annotation.</title>
        <authorList>
            <consortium name="The Broad Institute Genomics Platform"/>
            <consortium name="The Broad Institute Genome Sequencing Center for Infectious Disease"/>
            <person name="Wu L."/>
            <person name="Ma J."/>
        </authorList>
    </citation>
    <scope>NUCLEOTIDE SEQUENCE [LARGE SCALE GENOMIC DNA]</scope>
    <source>
        <strain evidence="2">JCM 17525</strain>
    </source>
</reference>
<evidence type="ECO:0000313" key="2">
    <source>
        <dbReference type="Proteomes" id="UP001501456"/>
    </source>
</evidence>
<organism evidence="1 2">
    <name type="scientific">Corallibacter vietnamensis</name>
    <dbReference type="NCBI Taxonomy" id="904130"/>
    <lineage>
        <taxon>Bacteria</taxon>
        <taxon>Pseudomonadati</taxon>
        <taxon>Bacteroidota</taxon>
        <taxon>Flavobacteriia</taxon>
        <taxon>Flavobacteriales</taxon>
        <taxon>Flavobacteriaceae</taxon>
        <taxon>Corallibacter</taxon>
    </lineage>
</organism>
<sequence length="57" mass="6354">MTINLANKPTSTTTNTQNKIVRAVVLSHNTYSTKRVNKKYNNPIAKNKIIPLSNSLV</sequence>
<keyword evidence="2" id="KW-1185">Reference proteome</keyword>